<evidence type="ECO:0000313" key="3">
    <source>
        <dbReference type="EMBL" id="KAK7487219.1"/>
    </source>
</evidence>
<dbReference type="SMART" id="SM00192">
    <property type="entry name" value="LDLa"/>
    <property type="match status" value="1"/>
</dbReference>
<evidence type="ECO:0008006" key="5">
    <source>
        <dbReference type="Google" id="ProtNLM"/>
    </source>
</evidence>
<dbReference type="InterPro" id="IPR036055">
    <property type="entry name" value="LDL_receptor-like_sf"/>
</dbReference>
<dbReference type="Proteomes" id="UP001519460">
    <property type="component" value="Unassembled WGS sequence"/>
</dbReference>
<accession>A0ABD0KJ43</accession>
<comment type="caution">
    <text evidence="2">Lacks conserved residue(s) required for the propagation of feature annotation.</text>
</comment>
<feature type="disulfide bond" evidence="2">
    <location>
        <begin position="161"/>
        <end position="176"/>
    </location>
</feature>
<dbReference type="CDD" id="cd00112">
    <property type="entry name" value="LDLa"/>
    <property type="match status" value="1"/>
</dbReference>
<keyword evidence="4" id="KW-1185">Reference proteome</keyword>
<dbReference type="AlphaFoldDB" id="A0ABD0KJ43"/>
<dbReference type="Pfam" id="PF00057">
    <property type="entry name" value="Ldl_recept_a"/>
    <property type="match status" value="1"/>
</dbReference>
<dbReference type="SUPFAM" id="SSF57424">
    <property type="entry name" value="LDL receptor-like module"/>
    <property type="match status" value="1"/>
</dbReference>
<evidence type="ECO:0000313" key="4">
    <source>
        <dbReference type="Proteomes" id="UP001519460"/>
    </source>
</evidence>
<keyword evidence="1 2" id="KW-1015">Disulfide bond</keyword>
<organism evidence="3 4">
    <name type="scientific">Batillaria attramentaria</name>
    <dbReference type="NCBI Taxonomy" id="370345"/>
    <lineage>
        <taxon>Eukaryota</taxon>
        <taxon>Metazoa</taxon>
        <taxon>Spiralia</taxon>
        <taxon>Lophotrochozoa</taxon>
        <taxon>Mollusca</taxon>
        <taxon>Gastropoda</taxon>
        <taxon>Caenogastropoda</taxon>
        <taxon>Sorbeoconcha</taxon>
        <taxon>Cerithioidea</taxon>
        <taxon>Batillariidae</taxon>
        <taxon>Batillaria</taxon>
    </lineage>
</organism>
<gene>
    <name evidence="3" type="ORF">BaRGS_00021571</name>
</gene>
<dbReference type="Gene3D" id="4.10.400.10">
    <property type="entry name" value="Low-density Lipoprotein Receptor"/>
    <property type="match status" value="1"/>
</dbReference>
<dbReference type="InterPro" id="IPR002172">
    <property type="entry name" value="LDrepeatLR_classA_rpt"/>
</dbReference>
<protein>
    <recommendedName>
        <fullName evidence="5">Low-density lipoprotein receptor domain class A</fullName>
    </recommendedName>
</protein>
<proteinExistence type="predicted"/>
<reference evidence="3 4" key="1">
    <citation type="journal article" date="2023" name="Sci. Data">
        <title>Genome assembly of the Korean intertidal mud-creeper Batillaria attramentaria.</title>
        <authorList>
            <person name="Patra A.K."/>
            <person name="Ho P.T."/>
            <person name="Jun S."/>
            <person name="Lee S.J."/>
            <person name="Kim Y."/>
            <person name="Won Y.J."/>
        </authorList>
    </citation>
    <scope>NUCLEOTIDE SEQUENCE [LARGE SCALE GENOMIC DNA]</scope>
    <source>
        <strain evidence="3">Wonlab-2016</strain>
    </source>
</reference>
<sequence>MFRYLDTWQWSDGTIAYYLKIAGFSDPPYCAAFHKDAENATLTVINCDDSKNAPSFVCEMKTEVDQIQGSESSAGARTRNSPQANASGIFLQTLSASQSPRGLTLCPAQHRTHLFLACDSGSACWVDGYGASASCAAPMTPLPPSFTCRNRIESVPYTLVCDHRSDCSDGSDEDFCQYPSCNPLTQFSCGGKQVGI</sequence>
<dbReference type="PROSITE" id="PS50068">
    <property type="entry name" value="LDLRA_2"/>
    <property type="match status" value="1"/>
</dbReference>
<evidence type="ECO:0000256" key="2">
    <source>
        <dbReference type="PROSITE-ProRule" id="PRU00124"/>
    </source>
</evidence>
<dbReference type="EMBL" id="JACVVK020000168">
    <property type="protein sequence ID" value="KAK7487219.1"/>
    <property type="molecule type" value="Genomic_DNA"/>
</dbReference>
<dbReference type="InterPro" id="IPR016187">
    <property type="entry name" value="CTDL_fold"/>
</dbReference>
<name>A0ABD0KJ43_9CAEN</name>
<comment type="caution">
    <text evidence="3">The sequence shown here is derived from an EMBL/GenBank/DDBJ whole genome shotgun (WGS) entry which is preliminary data.</text>
</comment>
<evidence type="ECO:0000256" key="1">
    <source>
        <dbReference type="ARBA" id="ARBA00023157"/>
    </source>
</evidence>
<dbReference type="SUPFAM" id="SSF56436">
    <property type="entry name" value="C-type lectin-like"/>
    <property type="match status" value="1"/>
</dbReference>